<dbReference type="RefSeq" id="XP_033526209.1">
    <property type="nucleotide sequence ID" value="XM_033667567.1"/>
</dbReference>
<evidence type="ECO:0000313" key="3">
    <source>
        <dbReference type="Proteomes" id="UP000799771"/>
    </source>
</evidence>
<dbReference type="GeneID" id="54407999"/>
<reference evidence="2" key="1">
    <citation type="journal article" date="2020" name="Stud. Mycol.">
        <title>101 Dothideomycetes genomes: a test case for predicting lifestyles and emergence of pathogens.</title>
        <authorList>
            <person name="Haridas S."/>
            <person name="Albert R."/>
            <person name="Binder M."/>
            <person name="Bloem J."/>
            <person name="Labutti K."/>
            <person name="Salamov A."/>
            <person name="Andreopoulos B."/>
            <person name="Baker S."/>
            <person name="Barry K."/>
            <person name="Bills G."/>
            <person name="Bluhm B."/>
            <person name="Cannon C."/>
            <person name="Castanera R."/>
            <person name="Culley D."/>
            <person name="Daum C."/>
            <person name="Ezra D."/>
            <person name="Gonzalez J."/>
            <person name="Henrissat B."/>
            <person name="Kuo A."/>
            <person name="Liang C."/>
            <person name="Lipzen A."/>
            <person name="Lutzoni F."/>
            <person name="Magnuson J."/>
            <person name="Mondo S."/>
            <person name="Nolan M."/>
            <person name="Ohm R."/>
            <person name="Pangilinan J."/>
            <person name="Park H.-J."/>
            <person name="Ramirez L."/>
            <person name="Alfaro M."/>
            <person name="Sun H."/>
            <person name="Tritt A."/>
            <person name="Yoshinaga Y."/>
            <person name="Zwiers L.-H."/>
            <person name="Turgeon B."/>
            <person name="Goodwin S."/>
            <person name="Spatafora J."/>
            <person name="Crous P."/>
            <person name="Grigoriev I."/>
        </authorList>
    </citation>
    <scope>NUCLEOTIDE SEQUENCE</scope>
    <source>
        <strain evidence="2">CBS 119687</strain>
    </source>
</reference>
<evidence type="ECO:0008006" key="4">
    <source>
        <dbReference type="Google" id="ProtNLM"/>
    </source>
</evidence>
<keyword evidence="3" id="KW-1185">Reference proteome</keyword>
<sequence length="143" mass="16026">MEQACLSRHLCIHFHFDHCSLTGALFQDREPMTSHLESQHGIGQNTTSQACPLCLEEISGGRDLIILHFARHSEEIALAIFPESDHESDQSESDAEEAVAFDVTPASSAESSAESFLPYLWLNTYGCTYPWCYERLGTRSDWG</sequence>
<name>A0A6A6AIM9_9PLEO</name>
<feature type="region of interest" description="Disordered" evidence="1">
    <location>
        <begin position="83"/>
        <end position="108"/>
    </location>
</feature>
<feature type="compositionally biased region" description="Acidic residues" evidence="1">
    <location>
        <begin position="90"/>
        <end position="99"/>
    </location>
</feature>
<protein>
    <recommendedName>
        <fullName evidence="4">C2H2-type domain-containing protein</fullName>
    </recommendedName>
</protein>
<dbReference type="AlphaFoldDB" id="A0A6A6AIM9"/>
<proteinExistence type="predicted"/>
<organism evidence="2 3">
    <name type="scientific">Dothidotthia symphoricarpi CBS 119687</name>
    <dbReference type="NCBI Taxonomy" id="1392245"/>
    <lineage>
        <taxon>Eukaryota</taxon>
        <taxon>Fungi</taxon>
        <taxon>Dikarya</taxon>
        <taxon>Ascomycota</taxon>
        <taxon>Pezizomycotina</taxon>
        <taxon>Dothideomycetes</taxon>
        <taxon>Pleosporomycetidae</taxon>
        <taxon>Pleosporales</taxon>
        <taxon>Dothidotthiaceae</taxon>
        <taxon>Dothidotthia</taxon>
    </lineage>
</organism>
<dbReference type="OrthoDB" id="20872at2759"/>
<accession>A0A6A6AIM9</accession>
<evidence type="ECO:0000256" key="1">
    <source>
        <dbReference type="SAM" id="MobiDB-lite"/>
    </source>
</evidence>
<gene>
    <name evidence="2" type="ORF">P153DRAFT_364310</name>
</gene>
<evidence type="ECO:0000313" key="2">
    <source>
        <dbReference type="EMBL" id="KAF2131822.1"/>
    </source>
</evidence>
<dbReference type="EMBL" id="ML977501">
    <property type="protein sequence ID" value="KAF2131822.1"/>
    <property type="molecule type" value="Genomic_DNA"/>
</dbReference>
<dbReference type="Proteomes" id="UP000799771">
    <property type="component" value="Unassembled WGS sequence"/>
</dbReference>